<dbReference type="EMBL" id="JANUXX010000005">
    <property type="protein sequence ID" value="MCS4488380.1"/>
    <property type="molecule type" value="Genomic_DNA"/>
</dbReference>
<keyword evidence="2" id="KW-1185">Reference proteome</keyword>
<dbReference type="RefSeq" id="WP_259138489.1">
    <property type="nucleotide sequence ID" value="NZ_JANUXX010000005.1"/>
</dbReference>
<accession>A0ABT2F7B6</accession>
<name>A0ABT2F7B6_9STRE</name>
<dbReference type="Pfam" id="PF05521">
    <property type="entry name" value="Phage_HCP"/>
    <property type="match status" value="1"/>
</dbReference>
<dbReference type="Gene3D" id="2.40.10.270">
    <property type="entry name" value="Bacteriophage SPP1 head-tail adaptor protein"/>
    <property type="match status" value="1"/>
</dbReference>
<comment type="caution">
    <text evidence="1">The sequence shown here is derived from an EMBL/GenBank/DDBJ whole genome shotgun (WGS) entry which is preliminary data.</text>
</comment>
<reference evidence="1 2" key="1">
    <citation type="journal article" date="2023" name="Int. J. Syst. Evol. Microbiol.">
        <title>Streptococcus sciuri sp. nov., Staphylococcus marylandisciuri sp. nov. and Staphylococcus americanisciuri sp. nov., isolated from faeces of eastern grey squirrel (Sciurus carolinensis).</title>
        <authorList>
            <person name="Volokhov D.V."/>
            <person name="Zagorodnyaya T.A."/>
            <person name="Furtak V.A."/>
            <person name="Nattanmai G."/>
            <person name="Randall L."/>
            <person name="Jose S."/>
            <person name="Gao Y."/>
            <person name="Eisenberg T."/>
            <person name="Delmonte P."/>
            <person name="Blom J."/>
            <person name="Mitchell K.K."/>
        </authorList>
    </citation>
    <scope>NUCLEOTIDE SEQUENCE [LARGE SCALE GENOMIC DNA]</scope>
    <source>
        <strain evidence="1 2">SQ9-PEA</strain>
    </source>
</reference>
<dbReference type="InterPro" id="IPR008767">
    <property type="entry name" value="Phage_SPP1_head-tail_adaptor"/>
</dbReference>
<dbReference type="InterPro" id="IPR038666">
    <property type="entry name" value="SSP1_head-tail_sf"/>
</dbReference>
<organism evidence="1 2">
    <name type="scientific">Streptococcus sciuri</name>
    <dbReference type="NCBI Taxonomy" id="2973939"/>
    <lineage>
        <taxon>Bacteria</taxon>
        <taxon>Bacillati</taxon>
        <taxon>Bacillota</taxon>
        <taxon>Bacilli</taxon>
        <taxon>Lactobacillales</taxon>
        <taxon>Streptococcaceae</taxon>
        <taxon>Streptococcus</taxon>
    </lineage>
</organism>
<evidence type="ECO:0000313" key="2">
    <source>
        <dbReference type="Proteomes" id="UP001206548"/>
    </source>
</evidence>
<protein>
    <submittedName>
        <fullName evidence="1">Phage head closure protein</fullName>
    </submittedName>
</protein>
<proteinExistence type="predicted"/>
<dbReference type="Proteomes" id="UP001206548">
    <property type="component" value="Unassembled WGS sequence"/>
</dbReference>
<evidence type="ECO:0000313" key="1">
    <source>
        <dbReference type="EMBL" id="MCS4488380.1"/>
    </source>
</evidence>
<dbReference type="NCBIfam" id="TIGR01563">
    <property type="entry name" value="gp16_SPP1"/>
    <property type="match status" value="1"/>
</dbReference>
<sequence>MVRRLLPSAFNKKAAFCTMTSKPNAAGVNVPRLEVAFSLHVKPQKRTLNQQYQATQAGLSDTIVIVCRHTKGLKESYKVMMDGVTYDIVTISSDEGFGFSKYDYITLRAQKKVGR</sequence>
<gene>
    <name evidence="1" type="ORF">NXS10_05340</name>
</gene>